<evidence type="ECO:0000313" key="3">
    <source>
        <dbReference type="Proteomes" id="UP000095658"/>
    </source>
</evidence>
<sequence>MEEAKQKVKKQFGQSAEQYVTSRTHSTGKDLAILTEWLQLKPDSVVLDIATGGGHTAKALAPHAAHIFATDLTVEMLAAAKRHLNQSADNIFYVAADAENLPFLPDTFDAVTCRIAAHHFPNPEAFVQEVVRVLKPGGQFILIDNIAPEDNVLDSFVNRLESLRDHSHVRSYTVSEWKKWLGESGVSVVKEEIRKKTLGYPEWVRRTTSSPEQIQEVDAHLLSADLSISSYFSIQAEKKEIQSFTIDEWMAMSQKAKK</sequence>
<gene>
    <name evidence="2" type="ORF">BA724_14555</name>
</gene>
<keyword evidence="2" id="KW-0808">Transferase</keyword>
<dbReference type="InterPro" id="IPR013216">
    <property type="entry name" value="Methyltransf_11"/>
</dbReference>
<dbReference type="SUPFAM" id="SSF53335">
    <property type="entry name" value="S-adenosyl-L-methionine-dependent methyltransferases"/>
    <property type="match status" value="1"/>
</dbReference>
<protein>
    <submittedName>
        <fullName evidence="2">Methylase</fullName>
    </submittedName>
</protein>
<evidence type="ECO:0000313" key="2">
    <source>
        <dbReference type="EMBL" id="OES46481.1"/>
    </source>
</evidence>
<name>A0A1E7DTT6_9BACI</name>
<keyword evidence="2" id="KW-0489">Methyltransferase</keyword>
<reference evidence="2 3" key="1">
    <citation type="submission" date="2016-06" db="EMBL/GenBank/DDBJ databases">
        <title>Domibacillus iocasae genome sequencing.</title>
        <authorList>
            <person name="Verma A."/>
            <person name="Pal Y."/>
            <person name="Ojha A.K."/>
            <person name="Krishnamurthi S."/>
        </authorList>
    </citation>
    <scope>NUCLEOTIDE SEQUENCE [LARGE SCALE GENOMIC DNA]</scope>
    <source>
        <strain evidence="2 3">DSM 29979</strain>
    </source>
</reference>
<proteinExistence type="predicted"/>
<dbReference type="Gene3D" id="3.40.50.150">
    <property type="entry name" value="Vaccinia Virus protein VP39"/>
    <property type="match status" value="1"/>
</dbReference>
<dbReference type="Pfam" id="PF08241">
    <property type="entry name" value="Methyltransf_11"/>
    <property type="match status" value="1"/>
</dbReference>
<dbReference type="STRING" id="1714016.BA724_14555"/>
<accession>A0A1E7DTT6</accession>
<dbReference type="EMBL" id="MAMP01000002">
    <property type="protein sequence ID" value="OES46481.1"/>
    <property type="molecule type" value="Genomic_DNA"/>
</dbReference>
<dbReference type="Proteomes" id="UP000095658">
    <property type="component" value="Unassembled WGS sequence"/>
</dbReference>
<evidence type="ECO:0000259" key="1">
    <source>
        <dbReference type="Pfam" id="PF08241"/>
    </source>
</evidence>
<dbReference type="AlphaFoldDB" id="A0A1E7DTT6"/>
<dbReference type="OrthoDB" id="43862at2"/>
<dbReference type="GO" id="GO:0008757">
    <property type="term" value="F:S-adenosylmethionine-dependent methyltransferase activity"/>
    <property type="evidence" value="ECO:0007669"/>
    <property type="project" value="InterPro"/>
</dbReference>
<dbReference type="CDD" id="cd02440">
    <property type="entry name" value="AdoMet_MTases"/>
    <property type="match status" value="1"/>
</dbReference>
<dbReference type="GO" id="GO:0032259">
    <property type="term" value="P:methylation"/>
    <property type="evidence" value="ECO:0007669"/>
    <property type="project" value="UniProtKB-KW"/>
</dbReference>
<comment type="caution">
    <text evidence="2">The sequence shown here is derived from an EMBL/GenBank/DDBJ whole genome shotgun (WGS) entry which is preliminary data.</text>
</comment>
<dbReference type="PANTHER" id="PTHR43591">
    <property type="entry name" value="METHYLTRANSFERASE"/>
    <property type="match status" value="1"/>
</dbReference>
<dbReference type="InterPro" id="IPR029063">
    <property type="entry name" value="SAM-dependent_MTases_sf"/>
</dbReference>
<keyword evidence="3" id="KW-1185">Reference proteome</keyword>
<organism evidence="2 3">
    <name type="scientific">Domibacillus iocasae</name>
    <dbReference type="NCBI Taxonomy" id="1714016"/>
    <lineage>
        <taxon>Bacteria</taxon>
        <taxon>Bacillati</taxon>
        <taxon>Bacillota</taxon>
        <taxon>Bacilli</taxon>
        <taxon>Bacillales</taxon>
        <taxon>Bacillaceae</taxon>
        <taxon>Domibacillus</taxon>
    </lineage>
</organism>
<feature type="domain" description="Methyltransferase type 11" evidence="1">
    <location>
        <begin position="47"/>
        <end position="142"/>
    </location>
</feature>